<dbReference type="PRINTS" id="PR01573">
    <property type="entry name" value="SUPERTUBBY"/>
</dbReference>
<keyword evidence="2" id="KW-0812">Transmembrane</keyword>
<dbReference type="SUPFAM" id="SSF54518">
    <property type="entry name" value="Tubby C-terminal domain-like"/>
    <property type="match status" value="1"/>
</dbReference>
<feature type="transmembrane region" description="Helical" evidence="2">
    <location>
        <begin position="67"/>
        <end position="86"/>
    </location>
</feature>
<comment type="similarity">
    <text evidence="1">Belongs to the TUB family.</text>
</comment>
<reference evidence="4 5" key="1">
    <citation type="journal article" date="2018" name="PLoS Genet.">
        <title>Population sequencing reveals clonal diversity and ancestral inbreeding in the grapevine cultivar Chardonnay.</title>
        <authorList>
            <person name="Roach M.J."/>
            <person name="Johnson D.L."/>
            <person name="Bohlmann J."/>
            <person name="van Vuuren H.J."/>
            <person name="Jones S.J."/>
            <person name="Pretorius I.S."/>
            <person name="Schmidt S.A."/>
            <person name="Borneman A.R."/>
        </authorList>
    </citation>
    <scope>NUCLEOTIDE SEQUENCE [LARGE SCALE GENOMIC DNA]</scope>
    <source>
        <strain evidence="5">cv. Chardonnay</strain>
        <tissue evidence="4">Leaf</tissue>
    </source>
</reference>
<evidence type="ECO:0000313" key="5">
    <source>
        <dbReference type="Proteomes" id="UP000288805"/>
    </source>
</evidence>
<dbReference type="PANTHER" id="PTHR16517:SF119">
    <property type="entry name" value="TUBBY-LIKE F-BOX PROTEIN 3"/>
    <property type="match status" value="1"/>
</dbReference>
<keyword evidence="2" id="KW-0472">Membrane</keyword>
<proteinExistence type="inferred from homology"/>
<dbReference type="InterPro" id="IPR000007">
    <property type="entry name" value="Tubby_C"/>
</dbReference>
<protein>
    <submittedName>
        <fullName evidence="4">Tubby-like F-box protein 3</fullName>
    </submittedName>
</protein>
<dbReference type="PANTHER" id="PTHR16517">
    <property type="entry name" value="TUBBY-RELATED"/>
    <property type="match status" value="1"/>
</dbReference>
<dbReference type="Gene3D" id="3.20.90.10">
    <property type="entry name" value="Tubby Protein, Chain A"/>
    <property type="match status" value="1"/>
</dbReference>
<dbReference type="AlphaFoldDB" id="A0A438CK56"/>
<comment type="caution">
    <text evidence="4">The sequence shown here is derived from an EMBL/GenBank/DDBJ whole genome shotgun (WGS) entry which is preliminary data.</text>
</comment>
<dbReference type="EMBL" id="QGNW01002191">
    <property type="protein sequence ID" value="RVW23600.1"/>
    <property type="molecule type" value="Genomic_DNA"/>
</dbReference>
<accession>A0A438CK56</accession>
<gene>
    <name evidence="4" type="primary">TULP3_0</name>
    <name evidence="4" type="ORF">CK203_095830</name>
</gene>
<sequence length="232" mass="25501">MVNNHKDTMTKTGAMLHFRIVAAGEMDVRSSMRAMQYEKLLPRLKKLLSILPTIWPRHAIINYLKSFLCVGVGVVGGFVGCCFVISDCSVNVSTFLLLSYLLIASTDDGNFLLAAWNGRRPTCIDDIISLNADDVWKGSTTYIGNLRSNFRGTKFTIYDVQSPNVGSMISKSPSIRRLGSRQVSLRVLAGNYLIGHISYELNVLGTRGPRIMQCVMNTIPANAIEPGGVAHT</sequence>
<dbReference type="InterPro" id="IPR025659">
    <property type="entry name" value="Tubby-like_C"/>
</dbReference>
<dbReference type="Pfam" id="PF01167">
    <property type="entry name" value="Tub"/>
    <property type="match status" value="1"/>
</dbReference>
<evidence type="ECO:0000256" key="2">
    <source>
        <dbReference type="SAM" id="Phobius"/>
    </source>
</evidence>
<dbReference type="Proteomes" id="UP000288805">
    <property type="component" value="Unassembled WGS sequence"/>
</dbReference>
<evidence type="ECO:0000259" key="3">
    <source>
        <dbReference type="Pfam" id="PF01167"/>
    </source>
</evidence>
<name>A0A438CK56_VITVI</name>
<feature type="domain" description="Tubby C-terminal" evidence="3">
    <location>
        <begin position="98"/>
        <end position="225"/>
    </location>
</feature>
<evidence type="ECO:0000256" key="1">
    <source>
        <dbReference type="ARBA" id="ARBA00007129"/>
    </source>
</evidence>
<organism evidence="4 5">
    <name type="scientific">Vitis vinifera</name>
    <name type="common">Grape</name>
    <dbReference type="NCBI Taxonomy" id="29760"/>
    <lineage>
        <taxon>Eukaryota</taxon>
        <taxon>Viridiplantae</taxon>
        <taxon>Streptophyta</taxon>
        <taxon>Embryophyta</taxon>
        <taxon>Tracheophyta</taxon>
        <taxon>Spermatophyta</taxon>
        <taxon>Magnoliopsida</taxon>
        <taxon>eudicotyledons</taxon>
        <taxon>Gunneridae</taxon>
        <taxon>Pentapetalae</taxon>
        <taxon>rosids</taxon>
        <taxon>Vitales</taxon>
        <taxon>Vitaceae</taxon>
        <taxon>Viteae</taxon>
        <taxon>Vitis</taxon>
    </lineage>
</organism>
<keyword evidence="2" id="KW-1133">Transmembrane helix</keyword>
<evidence type="ECO:0000313" key="4">
    <source>
        <dbReference type="EMBL" id="RVW23600.1"/>
    </source>
</evidence>